<feature type="compositionally biased region" description="Polar residues" evidence="1">
    <location>
        <begin position="45"/>
        <end position="54"/>
    </location>
</feature>
<dbReference type="PROSITE" id="PS51257">
    <property type="entry name" value="PROKAR_LIPOPROTEIN"/>
    <property type="match status" value="1"/>
</dbReference>
<evidence type="ECO:0000259" key="3">
    <source>
        <dbReference type="Pfam" id="PF14257"/>
    </source>
</evidence>
<dbReference type="Pfam" id="PF14257">
    <property type="entry name" value="DUF4349"/>
    <property type="match status" value="1"/>
</dbReference>
<name>A0A3S2UJ69_9SPHI</name>
<dbReference type="AlphaFoldDB" id="A0A3S2UJ69"/>
<evidence type="ECO:0000256" key="2">
    <source>
        <dbReference type="SAM" id="Phobius"/>
    </source>
</evidence>
<feature type="domain" description="DUF4349" evidence="3">
    <location>
        <begin position="71"/>
        <end position="279"/>
    </location>
</feature>
<comment type="caution">
    <text evidence="4">The sequence shown here is derived from an EMBL/GenBank/DDBJ whole genome shotgun (WGS) entry which is preliminary data.</text>
</comment>
<dbReference type="RefSeq" id="WP_127707312.1">
    <property type="nucleotide sequence ID" value="NZ_SACK01000009.1"/>
</dbReference>
<proteinExistence type="predicted"/>
<organism evidence="4 5">
    <name type="scientific">Mucilaginibacter limnophilus</name>
    <dbReference type="NCBI Taxonomy" id="1932778"/>
    <lineage>
        <taxon>Bacteria</taxon>
        <taxon>Pseudomonadati</taxon>
        <taxon>Bacteroidota</taxon>
        <taxon>Sphingobacteriia</taxon>
        <taxon>Sphingobacteriales</taxon>
        <taxon>Sphingobacteriaceae</taxon>
        <taxon>Mucilaginibacter</taxon>
    </lineage>
</organism>
<dbReference type="EMBL" id="SACK01000009">
    <property type="protein sequence ID" value="RVT98151.1"/>
    <property type="molecule type" value="Genomic_DNA"/>
</dbReference>
<keyword evidence="5" id="KW-1185">Reference proteome</keyword>
<keyword evidence="2" id="KW-0812">Transmembrane</keyword>
<sequence>MKRLLFVAALFVLTACGQKADKEQVAAITLAKPQANGYGGDPNADISNDEQVGNANKLMPAPPEQRAEVEKKIIKEGDISFETGNVADTRKQLLASLKKLGGYVTEDNEYLNGDDNRKQYVLNVKIPAKNFDTFLGTVSESATKIDSKNIRVTDITTQYIDVKTRLHNKKALEQRYLSLLQKAGKMSDVLEIEAKLTEIRSDIESTQGQLNYMDKQVAYSSLSITFYTKQVEQADTGNTFGYKFKHALENGLLLMQSFFFGFIAWWPVWVVLIVAIVVIRNRRKRKE</sequence>
<keyword evidence="2" id="KW-0472">Membrane</keyword>
<evidence type="ECO:0000256" key="1">
    <source>
        <dbReference type="SAM" id="MobiDB-lite"/>
    </source>
</evidence>
<reference evidence="4 5" key="1">
    <citation type="submission" date="2019-01" db="EMBL/GenBank/DDBJ databases">
        <authorList>
            <person name="Chen W.-M."/>
        </authorList>
    </citation>
    <scope>NUCLEOTIDE SEQUENCE [LARGE SCALE GENOMIC DNA]</scope>
    <source>
        <strain evidence="4 5">YBJ-36</strain>
    </source>
</reference>
<protein>
    <submittedName>
        <fullName evidence="4">DUF4349 domain-containing protein</fullName>
    </submittedName>
</protein>
<accession>A0A3S2UJ69</accession>
<evidence type="ECO:0000313" key="4">
    <source>
        <dbReference type="EMBL" id="RVT98151.1"/>
    </source>
</evidence>
<dbReference type="Proteomes" id="UP000282759">
    <property type="component" value="Unassembled WGS sequence"/>
</dbReference>
<evidence type="ECO:0000313" key="5">
    <source>
        <dbReference type="Proteomes" id="UP000282759"/>
    </source>
</evidence>
<gene>
    <name evidence="4" type="ORF">EOD41_17420</name>
</gene>
<keyword evidence="2" id="KW-1133">Transmembrane helix</keyword>
<dbReference type="OrthoDB" id="5381491at2"/>
<feature type="region of interest" description="Disordered" evidence="1">
    <location>
        <begin position="37"/>
        <end position="65"/>
    </location>
</feature>
<dbReference type="InterPro" id="IPR025645">
    <property type="entry name" value="DUF4349"/>
</dbReference>
<feature type="transmembrane region" description="Helical" evidence="2">
    <location>
        <begin position="258"/>
        <end position="279"/>
    </location>
</feature>